<organism evidence="1 2">
    <name type="scientific">Trifolium medium</name>
    <dbReference type="NCBI Taxonomy" id="97028"/>
    <lineage>
        <taxon>Eukaryota</taxon>
        <taxon>Viridiplantae</taxon>
        <taxon>Streptophyta</taxon>
        <taxon>Embryophyta</taxon>
        <taxon>Tracheophyta</taxon>
        <taxon>Spermatophyta</taxon>
        <taxon>Magnoliopsida</taxon>
        <taxon>eudicotyledons</taxon>
        <taxon>Gunneridae</taxon>
        <taxon>Pentapetalae</taxon>
        <taxon>rosids</taxon>
        <taxon>fabids</taxon>
        <taxon>Fabales</taxon>
        <taxon>Fabaceae</taxon>
        <taxon>Papilionoideae</taxon>
        <taxon>50 kb inversion clade</taxon>
        <taxon>NPAAA clade</taxon>
        <taxon>Hologalegina</taxon>
        <taxon>IRL clade</taxon>
        <taxon>Trifolieae</taxon>
        <taxon>Trifolium</taxon>
    </lineage>
</organism>
<protein>
    <submittedName>
        <fullName evidence="1">Uncharacterized protein</fullName>
    </submittedName>
</protein>
<accession>A0A392TER5</accession>
<comment type="caution">
    <text evidence="1">The sequence shown here is derived from an EMBL/GenBank/DDBJ whole genome shotgun (WGS) entry which is preliminary data.</text>
</comment>
<keyword evidence="2" id="KW-1185">Reference proteome</keyword>
<name>A0A392TER5_9FABA</name>
<reference evidence="1 2" key="1">
    <citation type="journal article" date="2018" name="Front. Plant Sci.">
        <title>Red Clover (Trifolium pratense) and Zigzag Clover (T. medium) - A Picture of Genomic Similarities and Differences.</title>
        <authorList>
            <person name="Dluhosova J."/>
            <person name="Istvanek J."/>
            <person name="Nedelnik J."/>
            <person name="Repkova J."/>
        </authorList>
    </citation>
    <scope>NUCLEOTIDE SEQUENCE [LARGE SCALE GENOMIC DNA]</scope>
    <source>
        <strain evidence="2">cv. 10/8</strain>
        <tissue evidence="1">Leaf</tissue>
    </source>
</reference>
<sequence>SVVDFLERWLQHLKEVKLQIKKYTDLVVTKEKIIWEREELIALKEYQIMFLKTIDVIERQMREIEAL</sequence>
<proteinExistence type="predicted"/>
<dbReference type="EMBL" id="LXQA010567559">
    <property type="protein sequence ID" value="MCI59643.1"/>
    <property type="molecule type" value="Genomic_DNA"/>
</dbReference>
<evidence type="ECO:0000313" key="2">
    <source>
        <dbReference type="Proteomes" id="UP000265520"/>
    </source>
</evidence>
<dbReference type="AlphaFoldDB" id="A0A392TER5"/>
<evidence type="ECO:0000313" key="1">
    <source>
        <dbReference type="EMBL" id="MCI59643.1"/>
    </source>
</evidence>
<feature type="non-terminal residue" evidence="1">
    <location>
        <position position="1"/>
    </location>
</feature>
<dbReference type="Proteomes" id="UP000265520">
    <property type="component" value="Unassembled WGS sequence"/>
</dbReference>